<evidence type="ECO:0000313" key="4">
    <source>
        <dbReference type="EMBL" id="MBB6729987.1"/>
    </source>
</evidence>
<dbReference type="GO" id="GO:0016757">
    <property type="term" value="F:glycosyltransferase activity"/>
    <property type="evidence" value="ECO:0007669"/>
    <property type="project" value="UniProtKB-KW"/>
</dbReference>
<accession>A0A7X0SHC2</accession>
<protein>
    <submittedName>
        <fullName evidence="4">Glycosyltransferase family 4 protein</fullName>
    </submittedName>
</protein>
<dbReference type="EMBL" id="JACJVO010000003">
    <property type="protein sequence ID" value="MBB6729987.1"/>
    <property type="molecule type" value="Genomic_DNA"/>
</dbReference>
<evidence type="ECO:0000259" key="3">
    <source>
        <dbReference type="Pfam" id="PF00534"/>
    </source>
</evidence>
<name>A0A7X0SHC2_9BACL</name>
<dbReference type="PANTHER" id="PTHR12526:SF510">
    <property type="entry name" value="D-INOSITOL 3-PHOSPHATE GLYCOSYLTRANSFERASE"/>
    <property type="match status" value="1"/>
</dbReference>
<proteinExistence type="predicted"/>
<dbReference type="Pfam" id="PF00534">
    <property type="entry name" value="Glycos_transf_1"/>
    <property type="match status" value="1"/>
</dbReference>
<dbReference type="Proteomes" id="UP000564644">
    <property type="component" value="Unassembled WGS sequence"/>
</dbReference>
<keyword evidence="5" id="KW-1185">Reference proteome</keyword>
<comment type="caution">
    <text evidence="4">The sequence shown here is derived from an EMBL/GenBank/DDBJ whole genome shotgun (WGS) entry which is preliminary data.</text>
</comment>
<keyword evidence="2 4" id="KW-0808">Transferase</keyword>
<keyword evidence="1" id="KW-0328">Glycosyltransferase</keyword>
<reference evidence="4 5" key="1">
    <citation type="submission" date="2020-08" db="EMBL/GenBank/DDBJ databases">
        <title>Cohnella phylogeny.</title>
        <authorList>
            <person name="Dunlap C."/>
        </authorList>
    </citation>
    <scope>NUCLEOTIDE SEQUENCE [LARGE SCALE GENOMIC DNA]</scope>
    <source>
        <strain evidence="4 5">CBP 2801</strain>
    </source>
</reference>
<evidence type="ECO:0000256" key="1">
    <source>
        <dbReference type="ARBA" id="ARBA00022676"/>
    </source>
</evidence>
<dbReference type="Gene3D" id="3.40.50.2000">
    <property type="entry name" value="Glycogen Phosphorylase B"/>
    <property type="match status" value="2"/>
</dbReference>
<sequence length="448" mass="49490">MRIGFLAGRPGRVNERVIDGEWLRGLSEFAEPVPISPMAAFKLLGGTTGDWQARFPSSLDELAERLGALCLERKIDTIYMNLPALLPYWMMARSHAGLDVGFLFLAHCVGSEPWLRQWLFLAPWLTARDTLLTGTETSRAALLRISGAYARARTIPLGLTVDRTLAFKRIAAERTGRRLLAIGRIEDVKNIHLLLEMFAAVREQVPDARLTVAGEFTGSAPDRVQAYREKLDGLVARLGLADAVEFPGPVDGAGKEALFHASDVLVNLSTDPGETFGFNLVEAKAWGLPAVCTNWDGFRELVRHGEDGYLVDCTWEEDGVPAIDRDQAVRLIVGLLRDSGCRQAMARRAFEAADAYDVRQVFPRIVQATAESRAFPAAPIRDAAALARSAPIELPDVYRLEFVRQLPFCRDSLLTLLSENGRTPPADWMPLVRPIIGHFAGRSDYAQL</sequence>
<dbReference type="SUPFAM" id="SSF53756">
    <property type="entry name" value="UDP-Glycosyltransferase/glycogen phosphorylase"/>
    <property type="match status" value="1"/>
</dbReference>
<dbReference type="PANTHER" id="PTHR12526">
    <property type="entry name" value="GLYCOSYLTRANSFERASE"/>
    <property type="match status" value="1"/>
</dbReference>
<feature type="domain" description="Glycosyl transferase family 1" evidence="3">
    <location>
        <begin position="167"/>
        <end position="317"/>
    </location>
</feature>
<gene>
    <name evidence="4" type="ORF">H7C18_03670</name>
</gene>
<evidence type="ECO:0000313" key="5">
    <source>
        <dbReference type="Proteomes" id="UP000564644"/>
    </source>
</evidence>
<dbReference type="RefSeq" id="WP_185127646.1">
    <property type="nucleotide sequence ID" value="NZ_JACJVO010000003.1"/>
</dbReference>
<dbReference type="InterPro" id="IPR001296">
    <property type="entry name" value="Glyco_trans_1"/>
</dbReference>
<dbReference type="AlphaFoldDB" id="A0A7X0SHC2"/>
<organism evidence="4 5">
    <name type="scientific">Cohnella zeiphila</name>
    <dbReference type="NCBI Taxonomy" id="2761120"/>
    <lineage>
        <taxon>Bacteria</taxon>
        <taxon>Bacillati</taxon>
        <taxon>Bacillota</taxon>
        <taxon>Bacilli</taxon>
        <taxon>Bacillales</taxon>
        <taxon>Paenibacillaceae</taxon>
        <taxon>Cohnella</taxon>
    </lineage>
</organism>
<dbReference type="CDD" id="cd03801">
    <property type="entry name" value="GT4_PimA-like"/>
    <property type="match status" value="1"/>
</dbReference>
<evidence type="ECO:0000256" key="2">
    <source>
        <dbReference type="ARBA" id="ARBA00022679"/>
    </source>
</evidence>